<evidence type="ECO:0000256" key="14">
    <source>
        <dbReference type="PIRSR" id="PIRSR000130-1"/>
    </source>
</evidence>
<dbReference type="EC" id="1.1.1.205" evidence="11"/>
<evidence type="ECO:0000256" key="10">
    <source>
        <dbReference type="ARBA" id="ARBA00024330"/>
    </source>
</evidence>
<dbReference type="AlphaFoldDB" id="A0AA38HIC6"/>
<dbReference type="PIRSF" id="PIRSF000130">
    <property type="entry name" value="IMPDH"/>
    <property type="match status" value="1"/>
</dbReference>
<feature type="non-terminal residue" evidence="19">
    <location>
        <position position="1"/>
    </location>
</feature>
<reference evidence="19" key="1">
    <citation type="journal article" date="2023" name="G3 (Bethesda)">
        <title>Whole genome assemblies of Zophobas morio and Tenebrio molitor.</title>
        <authorList>
            <person name="Kaur S."/>
            <person name="Stinson S.A."/>
            <person name="diCenzo G.C."/>
        </authorList>
    </citation>
    <scope>NUCLEOTIDE SEQUENCE</scope>
    <source>
        <strain evidence="19">QUZm001</strain>
    </source>
</reference>
<keyword evidence="6 16" id="KW-0630">Potassium</keyword>
<comment type="cofactor">
    <cofactor evidence="1">
        <name>K(+)</name>
        <dbReference type="ChEBI" id="CHEBI:29103"/>
    </cofactor>
</comment>
<comment type="catalytic activity">
    <reaction evidence="13">
        <text>IMP + NAD(+) + H2O = XMP + NADH + H(+)</text>
        <dbReference type="Rhea" id="RHEA:11708"/>
        <dbReference type="ChEBI" id="CHEBI:15377"/>
        <dbReference type="ChEBI" id="CHEBI:15378"/>
        <dbReference type="ChEBI" id="CHEBI:57464"/>
        <dbReference type="ChEBI" id="CHEBI:57540"/>
        <dbReference type="ChEBI" id="CHEBI:57945"/>
        <dbReference type="ChEBI" id="CHEBI:58053"/>
        <dbReference type="EC" id="1.1.1.205"/>
    </reaction>
</comment>
<evidence type="ECO:0000256" key="1">
    <source>
        <dbReference type="ARBA" id="ARBA00001958"/>
    </source>
</evidence>
<dbReference type="PROSITE" id="PS00487">
    <property type="entry name" value="IMP_DH_GMP_RED"/>
    <property type="match status" value="1"/>
</dbReference>
<dbReference type="InterPro" id="IPR015875">
    <property type="entry name" value="IMP_DH/GMP_Rdtase_CS"/>
</dbReference>
<evidence type="ECO:0000256" key="12">
    <source>
        <dbReference type="ARBA" id="ARBA00046101"/>
    </source>
</evidence>
<dbReference type="PROSITE" id="PS51371">
    <property type="entry name" value="CBS"/>
    <property type="match status" value="1"/>
</dbReference>
<evidence type="ECO:0000256" key="11">
    <source>
        <dbReference type="ARBA" id="ARBA00024384"/>
    </source>
</evidence>
<keyword evidence="7" id="KW-0560">Oxidoreductase</keyword>
<proteinExistence type="inferred from homology"/>
<evidence type="ECO:0000256" key="17">
    <source>
        <dbReference type="PROSITE-ProRule" id="PRU00703"/>
    </source>
</evidence>
<feature type="binding site" description="in other chain" evidence="16">
    <location>
        <position position="195"/>
    </location>
    <ligand>
        <name>K(+)</name>
        <dbReference type="ChEBI" id="CHEBI:29103"/>
        <note>ligand shared between two tetrameric partners</note>
    </ligand>
</feature>
<dbReference type="EMBL" id="JALNTZ010002724">
    <property type="protein sequence ID" value="KAJ3616869.1"/>
    <property type="molecule type" value="Genomic_DNA"/>
</dbReference>
<feature type="active site" description="Proton acceptor" evidence="14">
    <location>
        <position position="304"/>
    </location>
</feature>
<keyword evidence="3" id="KW-0479">Metal-binding</keyword>
<evidence type="ECO:0000256" key="8">
    <source>
        <dbReference type="ARBA" id="ARBA00023027"/>
    </source>
</evidence>
<dbReference type="InterPro" id="IPR000644">
    <property type="entry name" value="CBS_dom"/>
</dbReference>
<dbReference type="GO" id="GO:0046872">
    <property type="term" value="F:metal ion binding"/>
    <property type="evidence" value="ECO:0007669"/>
    <property type="project" value="UniProtKB-KW"/>
</dbReference>
<evidence type="ECO:0000313" key="19">
    <source>
        <dbReference type="EMBL" id="KAJ3616869.1"/>
    </source>
</evidence>
<keyword evidence="20" id="KW-1185">Reference proteome</keyword>
<evidence type="ECO:0000256" key="16">
    <source>
        <dbReference type="PIRSR" id="PIRSR000130-4"/>
    </source>
</evidence>
<feature type="binding site" evidence="15">
    <location>
        <begin position="193"/>
        <end position="195"/>
    </location>
    <ligand>
        <name>NAD(+)</name>
        <dbReference type="ChEBI" id="CHEBI:57540"/>
    </ligand>
</feature>
<evidence type="ECO:0000256" key="4">
    <source>
        <dbReference type="ARBA" id="ARBA00022749"/>
    </source>
</evidence>
<dbReference type="Pfam" id="PF00571">
    <property type="entry name" value="CBS"/>
    <property type="match status" value="2"/>
</dbReference>
<evidence type="ECO:0000256" key="6">
    <source>
        <dbReference type="ARBA" id="ARBA00022958"/>
    </source>
</evidence>
<keyword evidence="4" id="KW-0332">GMP biosynthesis</keyword>
<organism evidence="19 20">
    <name type="scientific">Zophobas morio</name>
    <dbReference type="NCBI Taxonomy" id="2755281"/>
    <lineage>
        <taxon>Eukaryota</taxon>
        <taxon>Metazoa</taxon>
        <taxon>Ecdysozoa</taxon>
        <taxon>Arthropoda</taxon>
        <taxon>Hexapoda</taxon>
        <taxon>Insecta</taxon>
        <taxon>Pterygota</taxon>
        <taxon>Neoptera</taxon>
        <taxon>Endopterygota</taxon>
        <taxon>Coleoptera</taxon>
        <taxon>Polyphaga</taxon>
        <taxon>Cucujiformia</taxon>
        <taxon>Tenebrionidae</taxon>
        <taxon>Zophobas</taxon>
    </lineage>
</organism>
<dbReference type="Pfam" id="PF00478">
    <property type="entry name" value="IMPDH"/>
    <property type="match status" value="1"/>
</dbReference>
<dbReference type="FunFam" id="3.20.20.70:FF:000424">
    <property type="entry name" value="Inosine-5'-monophosphate dehydrogenase 2"/>
    <property type="match status" value="1"/>
</dbReference>
<keyword evidence="5" id="KW-0658">Purine biosynthesis</keyword>
<dbReference type="CDD" id="cd00381">
    <property type="entry name" value="IMPDH"/>
    <property type="match status" value="1"/>
</dbReference>
<gene>
    <name evidence="19" type="ORF">Zmor_008980</name>
</gene>
<feature type="binding site" description="in other chain" evidence="16">
    <location>
        <position position="200"/>
    </location>
    <ligand>
        <name>K(+)</name>
        <dbReference type="ChEBI" id="CHEBI:29103"/>
        <note>ligand shared between two tetrameric partners</note>
    </ligand>
</feature>
<dbReference type="PANTHER" id="PTHR11911:SF111">
    <property type="entry name" value="INOSINE-5'-MONOPHOSPHATE DEHYDROGENASE"/>
    <property type="match status" value="1"/>
</dbReference>
<comment type="caution">
    <text evidence="19">The sequence shown here is derived from an EMBL/GenBank/DDBJ whole genome shotgun (WGS) entry which is preliminary data.</text>
</comment>
<dbReference type="Gene3D" id="3.20.20.70">
    <property type="entry name" value="Aldolase class I"/>
    <property type="match status" value="1"/>
</dbReference>
<dbReference type="GO" id="GO:0003938">
    <property type="term" value="F:IMP dehydrogenase activity"/>
    <property type="evidence" value="ECO:0007669"/>
    <property type="project" value="UniProtKB-EC"/>
</dbReference>
<evidence type="ECO:0000256" key="15">
    <source>
        <dbReference type="PIRSR" id="PIRSR000130-3"/>
    </source>
</evidence>
<keyword evidence="8 15" id="KW-0520">NAD</keyword>
<name>A0AA38HIC6_9CUCU</name>
<accession>A0AA38HIC6</accession>
<evidence type="ECO:0000256" key="7">
    <source>
        <dbReference type="ARBA" id="ARBA00023002"/>
    </source>
</evidence>
<dbReference type="GO" id="GO:0006183">
    <property type="term" value="P:GTP biosynthetic process"/>
    <property type="evidence" value="ECO:0007669"/>
    <property type="project" value="TreeGrafter"/>
</dbReference>
<evidence type="ECO:0000256" key="9">
    <source>
        <dbReference type="ARBA" id="ARBA00023122"/>
    </source>
</evidence>
<comment type="function">
    <text evidence="12">Catalyzes the conversion of inosine 5'-phosphate (IMP) to xanthosine 5'-phosphate (XMP), the first committed and rate-limiting step in the de novo synthesis of guanine nucleotides, and therefore plays an important role in the regulation of cell growth. Could also have a single-stranded nucleic acid-binding activity and could play a role in RNA and/or DNA metabolism. It may also have a role in the development of malignancy and the growth progression of some tumors.</text>
</comment>
<dbReference type="SMART" id="SM01240">
    <property type="entry name" value="IMPDH"/>
    <property type="match status" value="1"/>
</dbReference>
<dbReference type="InterPro" id="IPR005990">
    <property type="entry name" value="IMP_DH"/>
</dbReference>
<feature type="binding site" evidence="15">
    <location>
        <begin position="135"/>
        <end position="137"/>
    </location>
    <ligand>
        <name>NAD(+)</name>
        <dbReference type="ChEBI" id="CHEBI:57540"/>
    </ligand>
</feature>
<feature type="domain" description="CBS" evidence="18">
    <location>
        <begin position="38"/>
        <end position="98"/>
    </location>
</feature>
<dbReference type="SUPFAM" id="SSF51412">
    <property type="entry name" value="Inosine monophosphate dehydrogenase (IMPDH)"/>
    <property type="match status" value="1"/>
</dbReference>
<feature type="binding site" description="in other chain" evidence="16">
    <location>
        <position position="197"/>
    </location>
    <ligand>
        <name>K(+)</name>
        <dbReference type="ChEBI" id="CHEBI:29103"/>
        <note>ligand shared between two tetrameric partners</note>
    </ligand>
</feature>
<dbReference type="InterPro" id="IPR001093">
    <property type="entry name" value="IMP_DH_GMPRt"/>
</dbReference>
<dbReference type="InterPro" id="IPR013785">
    <property type="entry name" value="Aldolase_TIM"/>
</dbReference>
<evidence type="ECO:0000259" key="18">
    <source>
        <dbReference type="PROSITE" id="PS51371"/>
    </source>
</evidence>
<comment type="similarity">
    <text evidence="2">Belongs to the IMPDH/GMPR family.</text>
</comment>
<evidence type="ECO:0000313" key="20">
    <source>
        <dbReference type="Proteomes" id="UP001168821"/>
    </source>
</evidence>
<evidence type="ECO:0000256" key="13">
    <source>
        <dbReference type="ARBA" id="ARBA00048028"/>
    </source>
</evidence>
<protein>
    <recommendedName>
        <fullName evidence="11">IMP dehydrogenase</fullName>
        <ecNumber evidence="11">1.1.1.205</ecNumber>
    </recommendedName>
</protein>
<comment type="pathway">
    <text evidence="10">Purine metabolism; XMP biosynthesis via de novo pathway; XMP from IMP: step 1/1.</text>
</comment>
<sequence>WTFTSFPVVDEEGKLLGLVTRDELNFVETTNPFLKDVMRDLSIIVTAPKGTSTDEAYCIMKHRRVKKLPVVTEDKILLGMYVWNDVRKDQRRKELFSIDKDGHFLVGAAIGAGPEGFERAQMLVNEAGCKVLVLDSSHGFLAFSSCRAIKNQIASLRKLFFSSIEIIAGNIASYESAMFLLDGEAKPDALKVGIGPGSICTTREVTGHGIPQITAIFECWKAVNDFGKRTGYYVPVIADGGIKNSGDIVKSLAAGASAIMLGNALAGTLESPGKIVVKNGKTFKCIRGMGSRAAMEERHGSRSRYYRVDDEHQGESITAQQAEKIVPEGVEGLVELVGDVESVMTRLLGGVQAGLAHSGATDIPSFQKRAQLWIQTFAGLTEGKPHDITDIRK</sequence>
<dbReference type="Proteomes" id="UP001168821">
    <property type="component" value="Unassembled WGS sequence"/>
</dbReference>
<evidence type="ECO:0000256" key="3">
    <source>
        <dbReference type="ARBA" id="ARBA00022723"/>
    </source>
</evidence>
<evidence type="ECO:0000256" key="2">
    <source>
        <dbReference type="ARBA" id="ARBA00005502"/>
    </source>
</evidence>
<dbReference type="GO" id="GO:0006177">
    <property type="term" value="P:GMP biosynthetic process"/>
    <property type="evidence" value="ECO:0007669"/>
    <property type="project" value="UniProtKB-KW"/>
</dbReference>
<dbReference type="PANTHER" id="PTHR11911">
    <property type="entry name" value="INOSINE-5-MONOPHOSPHATE DEHYDROGENASE RELATED"/>
    <property type="match status" value="1"/>
</dbReference>
<dbReference type="CDD" id="cd04601">
    <property type="entry name" value="CBS_pair_IMPDH"/>
    <property type="match status" value="1"/>
</dbReference>
<feature type="active site" description="Thioimidate intermediate" evidence="14">
    <location>
        <position position="200"/>
    </location>
</feature>
<keyword evidence="9 17" id="KW-0129">CBS domain</keyword>
<evidence type="ECO:0000256" key="5">
    <source>
        <dbReference type="ARBA" id="ARBA00022755"/>
    </source>
</evidence>